<accession>A0A059XXN2</accession>
<keyword evidence="1 5" id="KW-0963">Cytoplasm</keyword>
<dbReference type="GO" id="GO:0016788">
    <property type="term" value="F:hydrolase activity, acting on ester bonds"/>
    <property type="evidence" value="ECO:0007669"/>
    <property type="project" value="UniProtKB-UniRule"/>
</dbReference>
<reference evidence="7 8" key="2">
    <citation type="journal article" date="2015" name="Biomed. Res. Int.">
        <title>Effects of Arsenite Resistance on the Growth and Functional Gene Expression of Leptospirillum ferriphilum and Acidithiobacillus thiooxidans in Pure Culture and Coculture.</title>
        <authorList>
            <person name="Jiang H."/>
            <person name="Liang Y."/>
            <person name="Yin H."/>
            <person name="Xiao Y."/>
            <person name="Guo X."/>
            <person name="Xu Y."/>
            <person name="Hu Q."/>
            <person name="Liu H."/>
            <person name="Liu X."/>
        </authorList>
    </citation>
    <scope>NUCLEOTIDE SEQUENCE [LARGE SCALE GENOMIC DNA]</scope>
    <source>
        <strain evidence="7 8">YSK</strain>
    </source>
</reference>
<dbReference type="OrthoDB" id="9796140at2"/>
<keyword evidence="4 5" id="KW-0378">Hydrolase</keyword>
<dbReference type="SMART" id="SM00732">
    <property type="entry name" value="YqgFc"/>
    <property type="match status" value="1"/>
</dbReference>
<evidence type="ECO:0000313" key="8">
    <source>
        <dbReference type="Proteomes" id="UP000027059"/>
    </source>
</evidence>
<sequence>MTGEPKGDSYPLVWKAPLLGIDWGEARVGLAMSDNSLRFSEPLGVIENRCSFLPPFRIPSKSGGALKRICTEKKIQGIVFGVPWYHLSGDPNPKSEVFVEYARLIRSLTGCPVFLWDEGLTSDVLKSERMSGKRKYSRSPKRSRDPIDHYSATLILQSFLDECINGREDRI</sequence>
<dbReference type="InterPro" id="IPR012337">
    <property type="entry name" value="RNaseH-like_sf"/>
</dbReference>
<comment type="function">
    <text evidence="5">Could be a nuclease involved in processing of the 5'-end of pre-16S rRNA.</text>
</comment>
<evidence type="ECO:0000256" key="5">
    <source>
        <dbReference type="HAMAP-Rule" id="MF_00651"/>
    </source>
</evidence>
<dbReference type="GO" id="GO:0000967">
    <property type="term" value="P:rRNA 5'-end processing"/>
    <property type="evidence" value="ECO:0007669"/>
    <property type="project" value="UniProtKB-UniRule"/>
</dbReference>
<comment type="similarity">
    <text evidence="5">Belongs to the YqgF HJR family.</text>
</comment>
<dbReference type="CDD" id="cd16964">
    <property type="entry name" value="YqgF"/>
    <property type="match status" value="1"/>
</dbReference>
<reference evidence="8" key="1">
    <citation type="submission" date="2014-02" db="EMBL/GenBank/DDBJ databases">
        <title>Complete genome sequence and comparative genomic analysis of the nitrogen-fixing bacterium Leptospirillum ferriphilum YSK.</title>
        <authorList>
            <person name="Guo X."/>
            <person name="Yin H."/>
            <person name="Liang Y."/>
            <person name="Hu Q."/>
            <person name="Ma L."/>
            <person name="Xiao Y."/>
            <person name="Zhang X."/>
            <person name="Qiu G."/>
            <person name="Liu X."/>
        </authorList>
    </citation>
    <scope>NUCLEOTIDE SEQUENCE [LARGE SCALE GENOMIC DNA]</scope>
    <source>
        <strain evidence="8">YSK</strain>
    </source>
</reference>
<comment type="subcellular location">
    <subcellularLocation>
        <location evidence="5">Cytoplasm</location>
    </subcellularLocation>
</comment>
<dbReference type="InterPro" id="IPR005227">
    <property type="entry name" value="YqgF"/>
</dbReference>
<keyword evidence="8" id="KW-1185">Reference proteome</keyword>
<name>A0A059XXN2_9BACT</name>
<evidence type="ECO:0000256" key="1">
    <source>
        <dbReference type="ARBA" id="ARBA00022490"/>
    </source>
</evidence>
<dbReference type="PANTHER" id="PTHR33317">
    <property type="entry name" value="POLYNUCLEOTIDYL TRANSFERASE, RIBONUCLEASE H-LIKE SUPERFAMILY PROTEIN"/>
    <property type="match status" value="1"/>
</dbReference>
<evidence type="ECO:0000259" key="6">
    <source>
        <dbReference type="SMART" id="SM00732"/>
    </source>
</evidence>
<dbReference type="PANTHER" id="PTHR33317:SF4">
    <property type="entry name" value="POLYNUCLEOTIDYL TRANSFERASE, RIBONUCLEASE H-LIKE SUPERFAMILY PROTEIN"/>
    <property type="match status" value="1"/>
</dbReference>
<dbReference type="SUPFAM" id="SSF53098">
    <property type="entry name" value="Ribonuclease H-like"/>
    <property type="match status" value="1"/>
</dbReference>
<keyword evidence="2 5" id="KW-0690">Ribosome biogenesis</keyword>
<dbReference type="Gene3D" id="3.30.420.140">
    <property type="entry name" value="YqgF/RNase H-like domain"/>
    <property type="match status" value="1"/>
</dbReference>
<gene>
    <name evidence="7" type="ORF">Y981_05160</name>
</gene>
<evidence type="ECO:0000256" key="3">
    <source>
        <dbReference type="ARBA" id="ARBA00022722"/>
    </source>
</evidence>
<proteinExistence type="inferred from homology"/>
<dbReference type="InterPro" id="IPR037027">
    <property type="entry name" value="YqgF/RNaseH-like_dom_sf"/>
</dbReference>
<dbReference type="EC" id="3.1.-.-" evidence="5"/>
<organism evidence="7 8">
    <name type="scientific">Leptospirillum ferriphilum YSK</name>
    <dbReference type="NCBI Taxonomy" id="1441628"/>
    <lineage>
        <taxon>Bacteria</taxon>
        <taxon>Pseudomonadati</taxon>
        <taxon>Nitrospirota</taxon>
        <taxon>Nitrospiria</taxon>
        <taxon>Nitrospirales</taxon>
        <taxon>Nitrospiraceae</taxon>
        <taxon>Leptospirillum</taxon>
    </lineage>
</organism>
<dbReference type="GO" id="GO:0005737">
    <property type="term" value="C:cytoplasm"/>
    <property type="evidence" value="ECO:0007669"/>
    <property type="project" value="UniProtKB-SubCell"/>
</dbReference>
<dbReference type="HOGENOM" id="CLU_098240_2_0_0"/>
<keyword evidence="3 5" id="KW-0540">Nuclease</keyword>
<dbReference type="RefSeq" id="WP_023525619.1">
    <property type="nucleotide sequence ID" value="NZ_CP007243.1"/>
</dbReference>
<evidence type="ECO:0000256" key="2">
    <source>
        <dbReference type="ARBA" id="ARBA00022517"/>
    </source>
</evidence>
<evidence type="ECO:0000313" key="7">
    <source>
        <dbReference type="EMBL" id="AIA31653.1"/>
    </source>
</evidence>
<dbReference type="InterPro" id="IPR006641">
    <property type="entry name" value="YqgF/RNaseH-like_dom"/>
</dbReference>
<dbReference type="GO" id="GO:0004518">
    <property type="term" value="F:nuclease activity"/>
    <property type="evidence" value="ECO:0007669"/>
    <property type="project" value="UniProtKB-KW"/>
</dbReference>
<dbReference type="AlphaFoldDB" id="A0A059XXN2"/>
<dbReference type="Proteomes" id="UP000027059">
    <property type="component" value="Chromosome"/>
</dbReference>
<dbReference type="EMBL" id="CP007243">
    <property type="protein sequence ID" value="AIA31653.1"/>
    <property type="molecule type" value="Genomic_DNA"/>
</dbReference>
<feature type="domain" description="YqgF/RNase H-like" evidence="6">
    <location>
        <begin position="16"/>
        <end position="127"/>
    </location>
</feature>
<dbReference type="KEGG" id="lfp:Y981_05160"/>
<evidence type="ECO:0000256" key="4">
    <source>
        <dbReference type="ARBA" id="ARBA00022801"/>
    </source>
</evidence>
<protein>
    <recommendedName>
        <fullName evidence="5">Putative pre-16S rRNA nuclease</fullName>
        <ecNumber evidence="5">3.1.-.-</ecNumber>
    </recommendedName>
</protein>
<dbReference type="Pfam" id="PF03652">
    <property type="entry name" value="RuvX"/>
    <property type="match status" value="1"/>
</dbReference>
<dbReference type="HAMAP" id="MF_00651">
    <property type="entry name" value="Nuclease_YqgF"/>
    <property type="match status" value="1"/>
</dbReference>